<keyword evidence="4" id="KW-0238">DNA-binding</keyword>
<evidence type="ECO:0000259" key="6">
    <source>
        <dbReference type="PROSITE" id="PS50949"/>
    </source>
</evidence>
<dbReference type="PROSITE" id="PS50949">
    <property type="entry name" value="HTH_GNTR"/>
    <property type="match status" value="1"/>
</dbReference>
<keyword evidence="7" id="KW-0808">Transferase</keyword>
<evidence type="ECO:0000256" key="1">
    <source>
        <dbReference type="ARBA" id="ARBA00005384"/>
    </source>
</evidence>
<dbReference type="GO" id="GO:0003700">
    <property type="term" value="F:DNA-binding transcription factor activity"/>
    <property type="evidence" value="ECO:0007669"/>
    <property type="project" value="InterPro"/>
</dbReference>
<dbReference type="PANTHER" id="PTHR46577">
    <property type="entry name" value="HTH-TYPE TRANSCRIPTIONAL REGULATORY PROTEIN GABR"/>
    <property type="match status" value="1"/>
</dbReference>
<dbReference type="InterPro" id="IPR004839">
    <property type="entry name" value="Aminotransferase_I/II_large"/>
</dbReference>
<dbReference type="PANTHER" id="PTHR46577:SF1">
    <property type="entry name" value="HTH-TYPE TRANSCRIPTIONAL REGULATORY PROTEIN GABR"/>
    <property type="match status" value="1"/>
</dbReference>
<dbReference type="CDD" id="cd00609">
    <property type="entry name" value="AAT_like"/>
    <property type="match status" value="1"/>
</dbReference>
<dbReference type="InterPro" id="IPR015421">
    <property type="entry name" value="PyrdxlP-dep_Trfase_major"/>
</dbReference>
<evidence type="ECO:0000256" key="5">
    <source>
        <dbReference type="ARBA" id="ARBA00023163"/>
    </source>
</evidence>
<protein>
    <submittedName>
        <fullName evidence="7">PLP-dependent aminotransferase family protein</fullName>
    </submittedName>
</protein>
<dbReference type="Gene3D" id="1.10.10.10">
    <property type="entry name" value="Winged helix-like DNA-binding domain superfamily/Winged helix DNA-binding domain"/>
    <property type="match status" value="1"/>
</dbReference>
<dbReference type="InterPro" id="IPR036390">
    <property type="entry name" value="WH_DNA-bd_sf"/>
</dbReference>
<evidence type="ECO:0000256" key="4">
    <source>
        <dbReference type="ARBA" id="ARBA00023125"/>
    </source>
</evidence>
<accession>A0A7Y0EGX1</accession>
<keyword evidence="5" id="KW-0804">Transcription</keyword>
<dbReference type="SMART" id="SM00345">
    <property type="entry name" value="HTH_GNTR"/>
    <property type="match status" value="1"/>
</dbReference>
<proteinExistence type="inferred from homology"/>
<reference evidence="7 8" key="2">
    <citation type="submission" date="2020-06" db="EMBL/GenBank/DDBJ databases">
        <title>Complete Genome Sequence of Clostridium muelleri sp. nov. P21T, an Acid-Alcohol Producing Acetogen Isolated from Old Hay.</title>
        <authorList>
            <person name="Duncan K.E."/>
            <person name="Tanner R.S."/>
        </authorList>
    </citation>
    <scope>NUCLEOTIDE SEQUENCE [LARGE SCALE GENOMIC DNA]</scope>
    <source>
        <strain evidence="7 8">P21</strain>
    </source>
</reference>
<dbReference type="GO" id="GO:0030170">
    <property type="term" value="F:pyridoxal phosphate binding"/>
    <property type="evidence" value="ECO:0007669"/>
    <property type="project" value="InterPro"/>
</dbReference>
<dbReference type="RefSeq" id="WP_169297864.1">
    <property type="nucleotide sequence ID" value="NZ_JABBNI010000020.1"/>
</dbReference>
<dbReference type="GO" id="GO:0008483">
    <property type="term" value="F:transaminase activity"/>
    <property type="evidence" value="ECO:0007669"/>
    <property type="project" value="UniProtKB-KW"/>
</dbReference>
<dbReference type="AlphaFoldDB" id="A0A7Y0EGX1"/>
<dbReference type="Pfam" id="PF00155">
    <property type="entry name" value="Aminotran_1_2"/>
    <property type="match status" value="1"/>
</dbReference>
<gene>
    <name evidence="7" type="ORF">HBE96_11340</name>
</gene>
<feature type="domain" description="HTH gntR-type" evidence="6">
    <location>
        <begin position="4"/>
        <end position="72"/>
    </location>
</feature>
<dbReference type="InterPro" id="IPR000524">
    <property type="entry name" value="Tscrpt_reg_HTH_GntR"/>
</dbReference>
<dbReference type="InterPro" id="IPR036388">
    <property type="entry name" value="WH-like_DNA-bd_sf"/>
</dbReference>
<comment type="caution">
    <text evidence="7">The sequence shown here is derived from an EMBL/GenBank/DDBJ whole genome shotgun (WGS) entry which is preliminary data.</text>
</comment>
<reference evidence="7 8" key="1">
    <citation type="submission" date="2020-04" db="EMBL/GenBank/DDBJ databases">
        <authorList>
            <person name="Doyle D.A."/>
        </authorList>
    </citation>
    <scope>NUCLEOTIDE SEQUENCE [LARGE SCALE GENOMIC DNA]</scope>
    <source>
        <strain evidence="7 8">P21</strain>
    </source>
</reference>
<evidence type="ECO:0000313" key="7">
    <source>
        <dbReference type="EMBL" id="NMM63259.1"/>
    </source>
</evidence>
<dbReference type="Gene3D" id="3.90.1150.10">
    <property type="entry name" value="Aspartate Aminotransferase, domain 1"/>
    <property type="match status" value="1"/>
</dbReference>
<dbReference type="SUPFAM" id="SSF53383">
    <property type="entry name" value="PLP-dependent transferases"/>
    <property type="match status" value="1"/>
</dbReference>
<keyword evidence="3" id="KW-0805">Transcription regulation</keyword>
<dbReference type="Gene3D" id="3.40.640.10">
    <property type="entry name" value="Type I PLP-dependent aspartate aminotransferase-like (Major domain)"/>
    <property type="match status" value="1"/>
</dbReference>
<keyword evidence="7" id="KW-0032">Aminotransferase</keyword>
<dbReference type="CDD" id="cd07377">
    <property type="entry name" value="WHTH_GntR"/>
    <property type="match status" value="1"/>
</dbReference>
<dbReference type="GO" id="GO:0003677">
    <property type="term" value="F:DNA binding"/>
    <property type="evidence" value="ECO:0007669"/>
    <property type="project" value="UniProtKB-KW"/>
</dbReference>
<sequence length="450" mass="52028">MKKINKTDLVKKYIFKEIKDGNIKKGNRLPSCRKIASELSINKITVNKAYNELEREHKLFSIPRGGFYLVDYEEDLKIVQKEVDFNTVKPDDKLIPYKEFTHVINKAVDQYKNTLFGYGTKAGLSPFRDTLKSMFEKDGIYTTSKNIVVTHGAQQAITLVLQAIFQNTKGNLLVEVPTYNLALEFAKFLKIETIGIERRFNGYDFNELERIFKNENVTAFYIIPRHHNPTGYTLSENSKRKTCELCNKYNVLIIEDDYLADLGNENRSMPIHYYDINKSSIYIRSFSKTFMPGIRIGAAVFPESIIKPVLNLKYLSDLSSSNLTQAALDIFIKSGMYEKHIKKVKKSYEIKLAKAKEIFKALSPEELIWHVPKHGIFIWLQLPTYVNVMELEKKLYNHGILIKTAEEFFLKEYNTKHTNCLRLCISSVSEKNINSIADVILAIRSFKFSL</sequence>
<keyword evidence="8" id="KW-1185">Reference proteome</keyword>
<dbReference type="SUPFAM" id="SSF46785">
    <property type="entry name" value="Winged helix' DNA-binding domain"/>
    <property type="match status" value="1"/>
</dbReference>
<evidence type="ECO:0000313" key="8">
    <source>
        <dbReference type="Proteomes" id="UP000537131"/>
    </source>
</evidence>
<evidence type="ECO:0000256" key="2">
    <source>
        <dbReference type="ARBA" id="ARBA00022898"/>
    </source>
</evidence>
<dbReference type="InterPro" id="IPR051446">
    <property type="entry name" value="HTH_trans_reg/aminotransferase"/>
</dbReference>
<dbReference type="InterPro" id="IPR015422">
    <property type="entry name" value="PyrdxlP-dep_Trfase_small"/>
</dbReference>
<name>A0A7Y0EGX1_9CLOT</name>
<comment type="similarity">
    <text evidence="1">In the C-terminal section; belongs to the class-I pyridoxal-phosphate-dependent aminotransferase family.</text>
</comment>
<dbReference type="Proteomes" id="UP000537131">
    <property type="component" value="Unassembled WGS sequence"/>
</dbReference>
<keyword evidence="2" id="KW-0663">Pyridoxal phosphate</keyword>
<organism evidence="7 8">
    <name type="scientific">Clostridium muellerianum</name>
    <dbReference type="NCBI Taxonomy" id="2716538"/>
    <lineage>
        <taxon>Bacteria</taxon>
        <taxon>Bacillati</taxon>
        <taxon>Bacillota</taxon>
        <taxon>Clostridia</taxon>
        <taxon>Eubacteriales</taxon>
        <taxon>Clostridiaceae</taxon>
        <taxon>Clostridium</taxon>
    </lineage>
</organism>
<dbReference type="InterPro" id="IPR015424">
    <property type="entry name" value="PyrdxlP-dep_Trfase"/>
</dbReference>
<dbReference type="Pfam" id="PF00392">
    <property type="entry name" value="GntR"/>
    <property type="match status" value="1"/>
</dbReference>
<dbReference type="EMBL" id="JABBNI010000020">
    <property type="protein sequence ID" value="NMM63259.1"/>
    <property type="molecule type" value="Genomic_DNA"/>
</dbReference>
<evidence type="ECO:0000256" key="3">
    <source>
        <dbReference type="ARBA" id="ARBA00023015"/>
    </source>
</evidence>